<sequence length="88" mass="9884">MTIEIKVPYSIEAIQDAFNQGKNTHAMLMVSNCLCYLQSTCVLCRTLVKDGRLDQSLANELINIADQAFYMQQAIKGLKSVKKEVEGR</sequence>
<dbReference type="EMBL" id="MEIU01000005">
    <property type="protein sequence ID" value="PIT62568.1"/>
    <property type="molecule type" value="Genomic_DNA"/>
</dbReference>
<evidence type="ECO:0000313" key="1">
    <source>
        <dbReference type="EMBL" id="PIT62568.1"/>
    </source>
</evidence>
<accession>A0A855GAC8</accession>
<reference evidence="1 2" key="1">
    <citation type="journal article" date="2017" name="MBio">
        <title>Type VI secretion-mediated competition in the bee gut microbiome.</title>
        <authorList>
            <person name="Steele M.I."/>
            <person name="Kwong W.K."/>
            <person name="Powell J.E."/>
            <person name="Whiteley M."/>
            <person name="Moran N.A."/>
        </authorList>
    </citation>
    <scope>NUCLEOTIDE SEQUENCE [LARGE SCALE GENOMIC DNA]</scope>
    <source>
        <strain evidence="1 2">HK3</strain>
    </source>
</reference>
<dbReference type="Proteomes" id="UP000230463">
    <property type="component" value="Unassembled WGS sequence"/>
</dbReference>
<evidence type="ECO:0000313" key="2">
    <source>
        <dbReference type="Proteomes" id="UP000230463"/>
    </source>
</evidence>
<dbReference type="AlphaFoldDB" id="A0A855GAC8"/>
<comment type="caution">
    <text evidence="1">The sequence shown here is derived from an EMBL/GenBank/DDBJ whole genome shotgun (WGS) entry which is preliminary data.</text>
</comment>
<name>A0A855GAC8_9NEIS</name>
<protein>
    <submittedName>
        <fullName evidence="1">Uncharacterized protein</fullName>
    </submittedName>
</protein>
<organism evidence="1 2">
    <name type="scientific">Snodgrassella alvi</name>
    <dbReference type="NCBI Taxonomy" id="1196083"/>
    <lineage>
        <taxon>Bacteria</taxon>
        <taxon>Pseudomonadati</taxon>
        <taxon>Pseudomonadota</taxon>
        <taxon>Betaproteobacteria</taxon>
        <taxon>Neisseriales</taxon>
        <taxon>Neisseriaceae</taxon>
        <taxon>Snodgrassella</taxon>
    </lineage>
</organism>
<proteinExistence type="predicted"/>
<gene>
    <name evidence="1" type="ORF">BHC57_01150</name>
</gene>
<dbReference type="RefSeq" id="WP_100099691.1">
    <property type="nucleotide sequence ID" value="NZ_MDUZ01000051.1"/>
</dbReference>